<dbReference type="InParanoid" id="G0NVV3"/>
<accession>G0NVV3</accession>
<feature type="coiled-coil region" evidence="1">
    <location>
        <begin position="54"/>
        <end position="81"/>
    </location>
</feature>
<name>G0NVV3_CAEBE</name>
<gene>
    <name evidence="2" type="ORF">CAEBREN_12397</name>
</gene>
<dbReference type="Proteomes" id="UP000008068">
    <property type="component" value="Unassembled WGS sequence"/>
</dbReference>
<organism evidence="3">
    <name type="scientific">Caenorhabditis brenneri</name>
    <name type="common">Nematode worm</name>
    <dbReference type="NCBI Taxonomy" id="135651"/>
    <lineage>
        <taxon>Eukaryota</taxon>
        <taxon>Metazoa</taxon>
        <taxon>Ecdysozoa</taxon>
        <taxon>Nematoda</taxon>
        <taxon>Chromadorea</taxon>
        <taxon>Rhabditida</taxon>
        <taxon>Rhabditina</taxon>
        <taxon>Rhabditomorpha</taxon>
        <taxon>Rhabditoidea</taxon>
        <taxon>Rhabditidae</taxon>
        <taxon>Peloderinae</taxon>
        <taxon>Caenorhabditis</taxon>
    </lineage>
</organism>
<reference evidence="3" key="1">
    <citation type="submission" date="2011-07" db="EMBL/GenBank/DDBJ databases">
        <authorList>
            <consortium name="Caenorhabditis brenneri Sequencing and Analysis Consortium"/>
            <person name="Wilson R.K."/>
        </authorList>
    </citation>
    <scope>NUCLEOTIDE SEQUENCE [LARGE SCALE GENOMIC DNA]</scope>
    <source>
        <strain evidence="3">PB2801</strain>
    </source>
</reference>
<evidence type="ECO:0000256" key="1">
    <source>
        <dbReference type="SAM" id="Coils"/>
    </source>
</evidence>
<keyword evidence="3" id="KW-1185">Reference proteome</keyword>
<sequence>MNAVPLPLNVERAHQERIQYLNFLKLNYRILERYEQIHDIFLCSLSRAITNAEIEHERQKLEEVNAVIASLRNVILTAEKKNENKLFSD</sequence>
<dbReference type="eggNOG" id="ENOG502TIWH">
    <property type="taxonomic scope" value="Eukaryota"/>
</dbReference>
<dbReference type="AlphaFoldDB" id="G0NVV3"/>
<evidence type="ECO:0000313" key="3">
    <source>
        <dbReference type="Proteomes" id="UP000008068"/>
    </source>
</evidence>
<evidence type="ECO:0000313" key="2">
    <source>
        <dbReference type="EMBL" id="EGT38551.1"/>
    </source>
</evidence>
<dbReference type="HOGENOM" id="CLU_2456783_0_0_1"/>
<dbReference type="EMBL" id="GL379959">
    <property type="protein sequence ID" value="EGT38551.1"/>
    <property type="molecule type" value="Genomic_DNA"/>
</dbReference>
<keyword evidence="1" id="KW-0175">Coiled coil</keyword>
<dbReference type="OrthoDB" id="5777776at2759"/>
<dbReference type="OMA" id="PIRDERH"/>
<protein>
    <submittedName>
        <fullName evidence="2">Uncharacterized protein</fullName>
    </submittedName>
</protein>
<proteinExistence type="predicted"/>